<evidence type="ECO:0000313" key="2">
    <source>
        <dbReference type="EMBL" id="ORY02261.1"/>
    </source>
</evidence>
<sequence>MVDPISVAASIVSILAAAAKVIEIVQPFVSNSKDAPKIAMQVHSEANCVRIILEPLKTLLQDISTPSSSAATHASFIRVDHLIVIFTDGVLLFAELESILGPLDIPNDAQPQLRHRVYWASKKNAISDVLRRVQHFLVSLSALFNVLQCRSDMAAVQSQRVLDSQITALLDTNRTLAARVKDLEDTFNAAATVKGPPRDSSSRIPDSDEVTIHGASLQNNDATNMGPVTPSHSDSNRLSVMSNTSQYSSYSVLRFQEEIENSRVYRRANRANSLLSFSSSVIGSRAWSVFSGLSLAEISAISVIALPLTPSDVENAEHYFFGSLVDLGPQPQEVAMDASSLYYESKKLMHHLSQILGLPDTSPIGRYVNETLALWKIFKTGDIFPTLHSLLSFDSPFSDSFSVKTRANHLNDVYKVRPLIQIMNELICQNAARLHISDLFDERKQMIEDDNKIPGPPAAAEMIRQLMREERVYVNQLERIIKLRIYLGSSEKIREDRNGLFLALDSISRFAAHFLHELETVKSQQNDLGVPLVIAIFSIMTTPFRAYGDYRCCWNAFARSDLIFDIIRDYVKGSPAMKDVGDMVESKAILNTHLNCPNARCNAYLNFLSLVLDESEWTEQQRWSIKTRYTKLRSIVPDALMESDLPGLADPG</sequence>
<dbReference type="Gene3D" id="1.20.900.10">
    <property type="entry name" value="Dbl homology (DH) domain"/>
    <property type="match status" value="1"/>
</dbReference>
<dbReference type="STRING" id="1231657.A0A1Y1YW90"/>
<evidence type="ECO:0000256" key="1">
    <source>
        <dbReference type="SAM" id="MobiDB-lite"/>
    </source>
</evidence>
<comment type="caution">
    <text evidence="2">The sequence shown here is derived from an EMBL/GenBank/DDBJ whole genome shotgun (WGS) entry which is preliminary data.</text>
</comment>
<dbReference type="InterPro" id="IPR035899">
    <property type="entry name" value="DBL_dom_sf"/>
</dbReference>
<dbReference type="SUPFAM" id="SSF48065">
    <property type="entry name" value="DBL homology domain (DH-domain)"/>
    <property type="match status" value="1"/>
</dbReference>
<dbReference type="EMBL" id="MCFA01000159">
    <property type="protein sequence ID" value="ORY02261.1"/>
    <property type="molecule type" value="Genomic_DNA"/>
</dbReference>
<dbReference type="AlphaFoldDB" id="A0A1Y1YW90"/>
<keyword evidence="3" id="KW-1185">Reference proteome</keyword>
<gene>
    <name evidence="2" type="ORF">BCR34DRAFT_84268</name>
</gene>
<evidence type="ECO:0008006" key="4">
    <source>
        <dbReference type="Google" id="ProtNLM"/>
    </source>
</evidence>
<accession>A0A1Y1YW90</accession>
<protein>
    <recommendedName>
        <fullName evidence="4">DH domain-containing protein</fullName>
    </recommendedName>
</protein>
<name>A0A1Y1YW90_9PLEO</name>
<feature type="region of interest" description="Disordered" evidence="1">
    <location>
        <begin position="216"/>
        <end position="238"/>
    </location>
</feature>
<proteinExistence type="predicted"/>
<dbReference type="Proteomes" id="UP000193144">
    <property type="component" value="Unassembled WGS sequence"/>
</dbReference>
<reference evidence="2 3" key="1">
    <citation type="submission" date="2016-07" db="EMBL/GenBank/DDBJ databases">
        <title>Pervasive Adenine N6-methylation of Active Genes in Fungi.</title>
        <authorList>
            <consortium name="DOE Joint Genome Institute"/>
            <person name="Mondo S.J."/>
            <person name="Dannebaum R.O."/>
            <person name="Kuo R.C."/>
            <person name="Labutti K."/>
            <person name="Haridas S."/>
            <person name="Kuo A."/>
            <person name="Salamov A."/>
            <person name="Ahrendt S.R."/>
            <person name="Lipzen A."/>
            <person name="Sullivan W."/>
            <person name="Andreopoulos W.B."/>
            <person name="Clum A."/>
            <person name="Lindquist E."/>
            <person name="Daum C."/>
            <person name="Ramamoorthy G.K."/>
            <person name="Gryganskyi A."/>
            <person name="Culley D."/>
            <person name="Magnuson J.K."/>
            <person name="James T.Y."/>
            <person name="O'Malley M.A."/>
            <person name="Stajich J.E."/>
            <person name="Spatafora J.W."/>
            <person name="Visel A."/>
            <person name="Grigoriev I.V."/>
        </authorList>
    </citation>
    <scope>NUCLEOTIDE SEQUENCE [LARGE SCALE GENOMIC DNA]</scope>
    <source>
        <strain evidence="2 3">CBS 115471</strain>
    </source>
</reference>
<organism evidence="2 3">
    <name type="scientific">Clohesyomyces aquaticus</name>
    <dbReference type="NCBI Taxonomy" id="1231657"/>
    <lineage>
        <taxon>Eukaryota</taxon>
        <taxon>Fungi</taxon>
        <taxon>Dikarya</taxon>
        <taxon>Ascomycota</taxon>
        <taxon>Pezizomycotina</taxon>
        <taxon>Dothideomycetes</taxon>
        <taxon>Pleosporomycetidae</taxon>
        <taxon>Pleosporales</taxon>
        <taxon>Lindgomycetaceae</taxon>
        <taxon>Clohesyomyces</taxon>
    </lineage>
</organism>
<evidence type="ECO:0000313" key="3">
    <source>
        <dbReference type="Proteomes" id="UP000193144"/>
    </source>
</evidence>
<dbReference type="OrthoDB" id="19923at2759"/>